<evidence type="ECO:0000313" key="3">
    <source>
        <dbReference type="Proteomes" id="UP000317990"/>
    </source>
</evidence>
<feature type="region of interest" description="Disordered" evidence="1">
    <location>
        <begin position="306"/>
        <end position="331"/>
    </location>
</feature>
<comment type="caution">
    <text evidence="2">The sequence shown here is derived from an EMBL/GenBank/DDBJ whole genome shotgun (WGS) entry which is preliminary data.</text>
</comment>
<sequence length="331" mass="35402">MTLPLRNLSAWLLLLIGALLATPVLVSQHREARFSVDPPPPAAILPPAAPRYVTGLGRVEPIGELRRLDAPSGAGGVPRVAQLLVQEGATVRQGELLALFDNNARLKADLAAQNAQTASLKQRHAVAQDELNRYLDLESLGVVTPDAVDVRERRSLSLEGEYLAAQARAAAIQADMLNSELRAPFDGTVLEILAWEGERPRDGEGVLELGRTDSMAVIAEIYETDIGRIAVGQPALIQAEHGGFSGSLRGRVERIGLKISRRDVLSTDPTEDVDARVVEVQIALDPEASLVVGGFSRMQVLVRIDTQDEPAGTAPANRPSRSPDPSPANAS</sequence>
<dbReference type="EMBL" id="SRMO01000084">
    <property type="protein sequence ID" value="TGG90825.1"/>
    <property type="molecule type" value="Genomic_DNA"/>
</dbReference>
<gene>
    <name evidence="2" type="ORF">ERJ67_08815</name>
</gene>
<proteinExistence type="predicted"/>
<dbReference type="GO" id="GO:1990281">
    <property type="term" value="C:efflux pump complex"/>
    <property type="evidence" value="ECO:0007669"/>
    <property type="project" value="TreeGrafter"/>
</dbReference>
<dbReference type="Proteomes" id="UP000317990">
    <property type="component" value="Unassembled WGS sequence"/>
</dbReference>
<dbReference type="SUPFAM" id="SSF111369">
    <property type="entry name" value="HlyD-like secretion proteins"/>
    <property type="match status" value="1"/>
</dbReference>
<protein>
    <submittedName>
        <fullName evidence="2">HlyD family efflux transporter periplasmic adaptor subunit</fullName>
    </submittedName>
</protein>
<evidence type="ECO:0000256" key="1">
    <source>
        <dbReference type="SAM" id="MobiDB-lite"/>
    </source>
</evidence>
<dbReference type="GO" id="GO:0015562">
    <property type="term" value="F:efflux transmembrane transporter activity"/>
    <property type="evidence" value="ECO:0007669"/>
    <property type="project" value="TreeGrafter"/>
</dbReference>
<reference evidence="2 3" key="1">
    <citation type="journal article" date="2019" name="mSystems">
        <title>Life at home and on the roam: Genomic adaptions reflect the dual lifestyle of an intracellular, facultative symbiont.</title>
        <authorList>
            <person name="Burgsdorf I."/>
        </authorList>
    </citation>
    <scope>NUCLEOTIDE SEQUENCE [LARGE SCALE GENOMIC DNA]</scope>
    <source>
        <strain evidence="2">277cV</strain>
    </source>
</reference>
<dbReference type="Gene3D" id="2.40.30.170">
    <property type="match status" value="1"/>
</dbReference>
<dbReference type="InterPro" id="IPR014315">
    <property type="entry name" value="ABC_heterocyst_DevB"/>
</dbReference>
<accession>A0A524RL91</accession>
<dbReference type="NCBIfam" id="TIGR02971">
    <property type="entry name" value="heterocyst_DevB"/>
    <property type="match status" value="1"/>
</dbReference>
<evidence type="ECO:0000313" key="2">
    <source>
        <dbReference type="EMBL" id="TGG90825.1"/>
    </source>
</evidence>
<organism evidence="2 3">
    <name type="scientific">Aphanocapsa feldmannii 277cV</name>
    <dbReference type="NCBI Taxonomy" id="2507553"/>
    <lineage>
        <taxon>Bacteria</taxon>
        <taxon>Bacillati</taxon>
        <taxon>Cyanobacteriota</taxon>
        <taxon>Cyanophyceae</taxon>
        <taxon>Oscillatoriophycideae</taxon>
        <taxon>Chroococcales</taxon>
        <taxon>Microcystaceae</taxon>
        <taxon>Aphanocapsa</taxon>
    </lineage>
</organism>
<feature type="compositionally biased region" description="Pro residues" evidence="1">
    <location>
        <begin position="322"/>
        <end position="331"/>
    </location>
</feature>
<dbReference type="PANTHER" id="PTHR30469">
    <property type="entry name" value="MULTIDRUG RESISTANCE PROTEIN MDTA"/>
    <property type="match status" value="1"/>
</dbReference>
<name>A0A524RL91_9CHRO</name>
<dbReference type="Gene3D" id="2.40.50.100">
    <property type="match status" value="1"/>
</dbReference>
<dbReference type="AlphaFoldDB" id="A0A524RL91"/>
<dbReference type="PANTHER" id="PTHR30469:SF15">
    <property type="entry name" value="HLYD FAMILY OF SECRETION PROTEINS"/>
    <property type="match status" value="1"/>
</dbReference>